<dbReference type="PROSITE" id="PS50808">
    <property type="entry name" value="ZF_BED"/>
    <property type="match status" value="1"/>
</dbReference>
<evidence type="ECO:0000256" key="2">
    <source>
        <dbReference type="ARBA" id="ARBA00022723"/>
    </source>
</evidence>
<keyword evidence="5" id="KW-0805">Transcription regulation</keyword>
<accession>A0A9P0D7L0</accession>
<evidence type="ECO:0000256" key="9">
    <source>
        <dbReference type="SAM" id="MobiDB-lite"/>
    </source>
</evidence>
<comment type="subcellular location">
    <subcellularLocation>
        <location evidence="1">Nucleus</location>
    </subcellularLocation>
</comment>
<proteinExistence type="predicted"/>
<feature type="compositionally biased region" description="Basic and acidic residues" evidence="9">
    <location>
        <begin position="55"/>
        <end position="69"/>
    </location>
</feature>
<evidence type="ECO:0000256" key="3">
    <source>
        <dbReference type="ARBA" id="ARBA00022771"/>
    </source>
</evidence>
<evidence type="ECO:0000313" key="12">
    <source>
        <dbReference type="Proteomes" id="UP001153636"/>
    </source>
</evidence>
<dbReference type="InterPro" id="IPR003656">
    <property type="entry name" value="Znf_BED"/>
</dbReference>
<dbReference type="Proteomes" id="UP001153636">
    <property type="component" value="Chromosome 7"/>
</dbReference>
<dbReference type="PANTHER" id="PTHR46481:SF10">
    <property type="entry name" value="ZINC FINGER BED DOMAIN-CONTAINING PROTEIN 39"/>
    <property type="match status" value="1"/>
</dbReference>
<evidence type="ECO:0000256" key="8">
    <source>
        <dbReference type="PROSITE-ProRule" id="PRU00027"/>
    </source>
</evidence>
<dbReference type="GO" id="GO:0008270">
    <property type="term" value="F:zinc ion binding"/>
    <property type="evidence" value="ECO:0007669"/>
    <property type="project" value="UniProtKB-KW"/>
</dbReference>
<keyword evidence="2" id="KW-0479">Metal-binding</keyword>
<organism evidence="11 12">
    <name type="scientific">Psylliodes chrysocephalus</name>
    <dbReference type="NCBI Taxonomy" id="3402493"/>
    <lineage>
        <taxon>Eukaryota</taxon>
        <taxon>Metazoa</taxon>
        <taxon>Ecdysozoa</taxon>
        <taxon>Arthropoda</taxon>
        <taxon>Hexapoda</taxon>
        <taxon>Insecta</taxon>
        <taxon>Pterygota</taxon>
        <taxon>Neoptera</taxon>
        <taxon>Endopterygota</taxon>
        <taxon>Coleoptera</taxon>
        <taxon>Polyphaga</taxon>
        <taxon>Cucujiformia</taxon>
        <taxon>Chrysomeloidea</taxon>
        <taxon>Chrysomelidae</taxon>
        <taxon>Galerucinae</taxon>
        <taxon>Alticini</taxon>
        <taxon>Psylliodes</taxon>
    </lineage>
</organism>
<keyword evidence="12" id="KW-1185">Reference proteome</keyword>
<evidence type="ECO:0000256" key="1">
    <source>
        <dbReference type="ARBA" id="ARBA00004123"/>
    </source>
</evidence>
<evidence type="ECO:0000256" key="5">
    <source>
        <dbReference type="ARBA" id="ARBA00023015"/>
    </source>
</evidence>
<feature type="region of interest" description="Disordered" evidence="9">
    <location>
        <begin position="53"/>
        <end position="90"/>
    </location>
</feature>
<keyword evidence="3 8" id="KW-0863">Zinc-finger</keyword>
<keyword evidence="7" id="KW-0539">Nucleus</keyword>
<protein>
    <recommendedName>
        <fullName evidence="10">BED-type domain-containing protein</fullName>
    </recommendedName>
</protein>
<feature type="domain" description="BED-type" evidence="10">
    <location>
        <begin position="3"/>
        <end position="63"/>
    </location>
</feature>
<evidence type="ECO:0000256" key="6">
    <source>
        <dbReference type="ARBA" id="ARBA00023163"/>
    </source>
</evidence>
<feature type="compositionally biased region" description="Polar residues" evidence="9">
    <location>
        <begin position="74"/>
        <end position="89"/>
    </location>
</feature>
<reference evidence="11" key="1">
    <citation type="submission" date="2022-01" db="EMBL/GenBank/DDBJ databases">
        <authorList>
            <person name="King R."/>
        </authorList>
    </citation>
    <scope>NUCLEOTIDE SEQUENCE</scope>
</reference>
<dbReference type="AlphaFoldDB" id="A0A9P0D7L0"/>
<dbReference type="InterPro" id="IPR052035">
    <property type="entry name" value="ZnF_BED_domain_contain"/>
</dbReference>
<evidence type="ECO:0000256" key="7">
    <source>
        <dbReference type="ARBA" id="ARBA00023242"/>
    </source>
</evidence>
<dbReference type="OrthoDB" id="6777440at2759"/>
<sequence length="184" mass="21228">MPKPKHSVWRYFECIFKNKNKNSYGKWAKCRECSKEMQGIPSRMEKHILTHQKNMHSDTVSRETTHSVPEDVLPSTSKRSVNTSESYMPQATKKQHVLTMAKDADVIATSDMYSKELNLQIGRYFYATNTPFVHADHTEFKKMLNSLRPGYNGPSSHQIGGPILNEVYDDILKECRNTLQEETV</sequence>
<evidence type="ECO:0000313" key="11">
    <source>
        <dbReference type="EMBL" id="CAH1113881.1"/>
    </source>
</evidence>
<keyword evidence="4" id="KW-0862">Zinc</keyword>
<gene>
    <name evidence="11" type="ORF">PSYICH_LOCUS13704</name>
</gene>
<evidence type="ECO:0000256" key="4">
    <source>
        <dbReference type="ARBA" id="ARBA00022833"/>
    </source>
</evidence>
<evidence type="ECO:0000259" key="10">
    <source>
        <dbReference type="PROSITE" id="PS50808"/>
    </source>
</evidence>
<dbReference type="GO" id="GO:0003677">
    <property type="term" value="F:DNA binding"/>
    <property type="evidence" value="ECO:0007669"/>
    <property type="project" value="InterPro"/>
</dbReference>
<name>A0A9P0D7L0_9CUCU</name>
<dbReference type="GO" id="GO:0005634">
    <property type="term" value="C:nucleus"/>
    <property type="evidence" value="ECO:0007669"/>
    <property type="project" value="UniProtKB-SubCell"/>
</dbReference>
<dbReference type="EMBL" id="OV651819">
    <property type="protein sequence ID" value="CAH1113881.1"/>
    <property type="molecule type" value="Genomic_DNA"/>
</dbReference>
<keyword evidence="6" id="KW-0804">Transcription</keyword>
<dbReference type="PANTHER" id="PTHR46481">
    <property type="entry name" value="ZINC FINGER BED DOMAIN-CONTAINING PROTEIN 4"/>
    <property type="match status" value="1"/>
</dbReference>